<evidence type="ECO:0000256" key="1">
    <source>
        <dbReference type="SAM" id="MobiDB-lite"/>
    </source>
</evidence>
<gene>
    <name evidence="2" type="ORF">PSTG_01659</name>
</gene>
<name>A0A0L0W1B2_9BASI</name>
<sequence>MARIQENNEANDVSAPVGGEGHQQLEQDGVHFDNGRAIIPDDAELRREIEKFEANYGYEPTYGGIPSAKQCLPAVEERMTTLNKVQEELKFCLEEAQSRMKLQFNQHVKKTPQWKSGDKVRLSSKHISTSAQPQNLSTDG</sequence>
<organism evidence="2 3">
    <name type="scientific">Puccinia striiformis f. sp. tritici PST-78</name>
    <dbReference type="NCBI Taxonomy" id="1165861"/>
    <lineage>
        <taxon>Eukaryota</taxon>
        <taxon>Fungi</taxon>
        <taxon>Dikarya</taxon>
        <taxon>Basidiomycota</taxon>
        <taxon>Pucciniomycotina</taxon>
        <taxon>Pucciniomycetes</taxon>
        <taxon>Pucciniales</taxon>
        <taxon>Pucciniaceae</taxon>
        <taxon>Puccinia</taxon>
    </lineage>
</organism>
<feature type="compositionally biased region" description="Polar residues" evidence="1">
    <location>
        <begin position="1"/>
        <end position="11"/>
    </location>
</feature>
<dbReference type="Proteomes" id="UP000054564">
    <property type="component" value="Unassembled WGS sequence"/>
</dbReference>
<feature type="region of interest" description="Disordered" evidence="1">
    <location>
        <begin position="107"/>
        <end position="140"/>
    </location>
</feature>
<reference evidence="3" key="1">
    <citation type="submission" date="2014-03" db="EMBL/GenBank/DDBJ databases">
        <title>The Genome Sequence of Puccinia striiformis f. sp. tritici PST-78.</title>
        <authorList>
            <consortium name="The Broad Institute Genome Sequencing Platform"/>
            <person name="Cuomo C."/>
            <person name="Hulbert S."/>
            <person name="Chen X."/>
            <person name="Walker B."/>
            <person name="Young S.K."/>
            <person name="Zeng Q."/>
            <person name="Gargeya S."/>
            <person name="Fitzgerald M."/>
            <person name="Haas B."/>
            <person name="Abouelleil A."/>
            <person name="Alvarado L."/>
            <person name="Arachchi H.M."/>
            <person name="Berlin A.M."/>
            <person name="Chapman S.B."/>
            <person name="Goldberg J."/>
            <person name="Griggs A."/>
            <person name="Gujja S."/>
            <person name="Hansen M."/>
            <person name="Howarth C."/>
            <person name="Imamovic A."/>
            <person name="Larimer J."/>
            <person name="McCowan C."/>
            <person name="Montmayeur A."/>
            <person name="Murphy C."/>
            <person name="Neiman D."/>
            <person name="Pearson M."/>
            <person name="Priest M."/>
            <person name="Roberts A."/>
            <person name="Saif S."/>
            <person name="Shea T."/>
            <person name="Sisk P."/>
            <person name="Sykes S."/>
            <person name="Wortman J."/>
            <person name="Nusbaum C."/>
            <person name="Birren B."/>
        </authorList>
    </citation>
    <scope>NUCLEOTIDE SEQUENCE [LARGE SCALE GENOMIC DNA]</scope>
    <source>
        <strain evidence="3">race PST-78</strain>
    </source>
</reference>
<feature type="region of interest" description="Disordered" evidence="1">
    <location>
        <begin position="1"/>
        <end position="29"/>
    </location>
</feature>
<protein>
    <submittedName>
        <fullName evidence="2">Uncharacterized protein</fullName>
    </submittedName>
</protein>
<keyword evidence="3" id="KW-1185">Reference proteome</keyword>
<proteinExistence type="predicted"/>
<dbReference type="EMBL" id="AJIL01000009">
    <property type="protein sequence ID" value="KNF05030.1"/>
    <property type="molecule type" value="Genomic_DNA"/>
</dbReference>
<evidence type="ECO:0000313" key="3">
    <source>
        <dbReference type="Proteomes" id="UP000054564"/>
    </source>
</evidence>
<feature type="compositionally biased region" description="Polar residues" evidence="1">
    <location>
        <begin position="125"/>
        <end position="140"/>
    </location>
</feature>
<evidence type="ECO:0000313" key="2">
    <source>
        <dbReference type="EMBL" id="KNF05030.1"/>
    </source>
</evidence>
<comment type="caution">
    <text evidence="2">The sequence shown here is derived from an EMBL/GenBank/DDBJ whole genome shotgun (WGS) entry which is preliminary data.</text>
</comment>
<accession>A0A0L0W1B2</accession>
<dbReference type="AlphaFoldDB" id="A0A0L0W1B2"/>